<dbReference type="GO" id="GO:0005506">
    <property type="term" value="F:iron ion binding"/>
    <property type="evidence" value="ECO:0007669"/>
    <property type="project" value="UniProtKB-UniRule"/>
</dbReference>
<dbReference type="PANTHER" id="PTHR41536:SF1">
    <property type="entry name" value="PKHD-TYPE HYDROXYLASE YBIX"/>
    <property type="match status" value="1"/>
</dbReference>
<dbReference type="InterPro" id="IPR041097">
    <property type="entry name" value="PKHD_C"/>
</dbReference>
<evidence type="ECO:0000256" key="3">
    <source>
        <dbReference type="ARBA" id="ARBA00022896"/>
    </source>
</evidence>
<keyword evidence="4 7" id="KW-0223">Dioxygenase</keyword>
<keyword evidence="3 7" id="KW-0847">Vitamin C</keyword>
<keyword evidence="5 7" id="KW-0560">Oxidoreductase</keyword>
<evidence type="ECO:0000256" key="6">
    <source>
        <dbReference type="ARBA" id="ARBA00023004"/>
    </source>
</evidence>
<comment type="cofactor">
    <cofactor evidence="7">
        <name>Fe(2+)</name>
        <dbReference type="ChEBI" id="CHEBI:29033"/>
    </cofactor>
    <text evidence="7">Binds 1 Fe(2+) ion per subunit.</text>
</comment>
<dbReference type="RefSeq" id="WP_111982372.1">
    <property type="nucleotide sequence ID" value="NZ_NFZS01000001.1"/>
</dbReference>
<dbReference type="Gene3D" id="2.60.120.620">
    <property type="entry name" value="q2cbj1_9rhob like domain"/>
    <property type="match status" value="1"/>
</dbReference>
<feature type="binding site" evidence="7">
    <location>
        <position position="171"/>
    </location>
    <ligand>
        <name>2-oxoglutarate</name>
        <dbReference type="ChEBI" id="CHEBI:16810"/>
    </ligand>
</feature>
<dbReference type="InterPro" id="IPR005123">
    <property type="entry name" value="Oxoglu/Fe-dep_dioxygenase_dom"/>
</dbReference>
<gene>
    <name evidence="9" type="ORF">CA260_08945</name>
</gene>
<dbReference type="Proteomes" id="UP000248926">
    <property type="component" value="Unassembled WGS sequence"/>
</dbReference>
<keyword evidence="6 7" id="KW-0408">Iron</keyword>
<dbReference type="PROSITE" id="PS51471">
    <property type="entry name" value="FE2OG_OXY"/>
    <property type="match status" value="1"/>
</dbReference>
<feature type="domain" description="Fe2OG dioxygenase" evidence="8">
    <location>
        <begin position="78"/>
        <end position="180"/>
    </location>
</feature>
<feature type="binding site" evidence="7">
    <location>
        <position position="98"/>
    </location>
    <ligand>
        <name>Fe cation</name>
        <dbReference type="ChEBI" id="CHEBI:24875"/>
    </ligand>
</feature>
<feature type="binding site" evidence="7">
    <location>
        <position position="161"/>
    </location>
    <ligand>
        <name>Fe cation</name>
        <dbReference type="ChEBI" id="CHEBI:24875"/>
    </ligand>
</feature>
<dbReference type="InterPro" id="IPR006620">
    <property type="entry name" value="Pro_4_hyd_alph"/>
</dbReference>
<dbReference type="InterPro" id="IPR044862">
    <property type="entry name" value="Pro_4_hyd_alph_FE2OG_OXY"/>
</dbReference>
<protein>
    <submittedName>
        <fullName evidence="9">Fe2+-dependent dioxygenase</fullName>
    </submittedName>
</protein>
<evidence type="ECO:0000256" key="2">
    <source>
        <dbReference type="ARBA" id="ARBA00022723"/>
    </source>
</evidence>
<dbReference type="GO" id="GO:0006974">
    <property type="term" value="P:DNA damage response"/>
    <property type="evidence" value="ECO:0007669"/>
    <property type="project" value="TreeGrafter"/>
</dbReference>
<dbReference type="Gene3D" id="4.10.860.20">
    <property type="entry name" value="Rabenosyn, Rab binding domain"/>
    <property type="match status" value="1"/>
</dbReference>
<dbReference type="EMBL" id="NFZS01000001">
    <property type="protein sequence ID" value="RAO77945.1"/>
    <property type="molecule type" value="Genomic_DNA"/>
</dbReference>
<evidence type="ECO:0000313" key="9">
    <source>
        <dbReference type="EMBL" id="RAO77945.1"/>
    </source>
</evidence>
<dbReference type="HAMAP" id="MF_00657">
    <property type="entry name" value="Hydroxyl_YbiX"/>
    <property type="match status" value="1"/>
</dbReference>
<dbReference type="GO" id="GO:0006879">
    <property type="term" value="P:intracellular iron ion homeostasis"/>
    <property type="evidence" value="ECO:0007669"/>
    <property type="project" value="TreeGrafter"/>
</dbReference>
<sequence>MLLHIPEVLTADELAICRQRLKQAPWADGRVTAGHQSALAKDNLQLPEDSAEAKELGQLVLDALGRNTTFFAGALPRHIFPPLFNCYRGGQSFGFHVDNAIRYDRRHGAGTPIRTDLSATLFFNDPDEYDGGDLVIEDTYGTHSIKLPAGDMVLYPSSSLHRVEPVTRGERTASFFWIQSLVRDEHQRRLLLEMDVSIQSLTQAQASHADVLRLTGVYHNLLRTWSET</sequence>
<dbReference type="PANTHER" id="PTHR41536">
    <property type="entry name" value="PKHD-TYPE HYDROXYLASE YBIX"/>
    <property type="match status" value="1"/>
</dbReference>
<dbReference type="Pfam" id="PF18331">
    <property type="entry name" value="PKHD_C"/>
    <property type="match status" value="1"/>
</dbReference>
<proteinExistence type="inferred from homology"/>
<dbReference type="OrthoDB" id="9812472at2"/>
<dbReference type="InterPro" id="IPR023550">
    <property type="entry name" value="PKHD_hydroxylase"/>
</dbReference>
<comment type="caution">
    <text evidence="9">The sequence shown here is derived from an EMBL/GenBank/DDBJ whole genome shotgun (WGS) entry which is preliminary data.</text>
</comment>
<dbReference type="NCBIfam" id="NF003973">
    <property type="entry name" value="PRK05467.1-2"/>
    <property type="match status" value="1"/>
</dbReference>
<evidence type="ECO:0000313" key="10">
    <source>
        <dbReference type="Proteomes" id="UP000248926"/>
    </source>
</evidence>
<accession>A0A328PCN4</accession>
<dbReference type="SUPFAM" id="SSF51197">
    <property type="entry name" value="Clavaminate synthase-like"/>
    <property type="match status" value="1"/>
</dbReference>
<dbReference type="SMART" id="SM00702">
    <property type="entry name" value="P4Hc"/>
    <property type="match status" value="1"/>
</dbReference>
<dbReference type="GO" id="GO:0016706">
    <property type="term" value="F:2-oxoglutarate-dependent dioxygenase activity"/>
    <property type="evidence" value="ECO:0007669"/>
    <property type="project" value="UniProtKB-UniRule"/>
</dbReference>
<keyword evidence="2 7" id="KW-0479">Metal-binding</keyword>
<evidence type="ECO:0000256" key="1">
    <source>
        <dbReference type="ARBA" id="ARBA00001961"/>
    </source>
</evidence>
<organism evidence="9 10">
    <name type="scientific">Dyella jiangningensis</name>
    <dbReference type="NCBI Taxonomy" id="1379159"/>
    <lineage>
        <taxon>Bacteria</taxon>
        <taxon>Pseudomonadati</taxon>
        <taxon>Pseudomonadota</taxon>
        <taxon>Gammaproteobacteria</taxon>
        <taxon>Lysobacterales</taxon>
        <taxon>Rhodanobacteraceae</taxon>
        <taxon>Dyella</taxon>
    </lineage>
</organism>
<evidence type="ECO:0000259" key="8">
    <source>
        <dbReference type="PROSITE" id="PS51471"/>
    </source>
</evidence>
<keyword evidence="10" id="KW-1185">Reference proteome</keyword>
<dbReference type="GO" id="GO:0031418">
    <property type="term" value="F:L-ascorbic acid binding"/>
    <property type="evidence" value="ECO:0007669"/>
    <property type="project" value="UniProtKB-KW"/>
</dbReference>
<comment type="cofactor">
    <cofactor evidence="1 7">
        <name>L-ascorbate</name>
        <dbReference type="ChEBI" id="CHEBI:38290"/>
    </cofactor>
</comment>
<name>A0A328PCN4_9GAMM</name>
<evidence type="ECO:0000256" key="4">
    <source>
        <dbReference type="ARBA" id="ARBA00022964"/>
    </source>
</evidence>
<dbReference type="AlphaFoldDB" id="A0A328PCN4"/>
<reference evidence="9 10" key="1">
    <citation type="journal article" date="2018" name="Genet. Mol. Biol.">
        <title>The genome sequence of Dyella jiangningensis FCAV SCS01 from a lignocellulose-decomposing microbial consortium metagenome reveals potential for biotechnological applications.</title>
        <authorList>
            <person name="Desiderato J.G."/>
            <person name="Alvarenga D.O."/>
            <person name="Constancio M.T.L."/>
            <person name="Alves L.M.C."/>
            <person name="Varani A.M."/>
        </authorList>
    </citation>
    <scope>NUCLEOTIDE SEQUENCE [LARGE SCALE GENOMIC DNA]</scope>
    <source>
        <strain evidence="9 10">FCAV SCS01</strain>
    </source>
</reference>
<evidence type="ECO:0000256" key="7">
    <source>
        <dbReference type="HAMAP-Rule" id="MF_00657"/>
    </source>
</evidence>
<evidence type="ECO:0000256" key="5">
    <source>
        <dbReference type="ARBA" id="ARBA00023002"/>
    </source>
</evidence>
<dbReference type="Pfam" id="PF13640">
    <property type="entry name" value="2OG-FeII_Oxy_3"/>
    <property type="match status" value="1"/>
</dbReference>
<dbReference type="NCBIfam" id="NF003975">
    <property type="entry name" value="PRK05467.1-4"/>
    <property type="match status" value="1"/>
</dbReference>
<feature type="binding site" evidence="7">
    <location>
        <position position="96"/>
    </location>
    <ligand>
        <name>Fe cation</name>
        <dbReference type="ChEBI" id="CHEBI:24875"/>
    </ligand>
</feature>
<dbReference type="NCBIfam" id="NF003974">
    <property type="entry name" value="PRK05467.1-3"/>
    <property type="match status" value="1"/>
</dbReference>